<dbReference type="GO" id="GO:0030488">
    <property type="term" value="P:tRNA methylation"/>
    <property type="evidence" value="ECO:0007669"/>
    <property type="project" value="UniProtKB-UniRule"/>
</dbReference>
<dbReference type="PANTHER" id="PTHR21210">
    <property type="entry name" value="TRNA (URACIL-O(2)-)-METHYLTRANSFERASE-RELATED"/>
    <property type="match status" value="1"/>
</dbReference>
<comment type="similarity">
    <text evidence="2 11">Belongs to the TRM44 family.</text>
</comment>
<evidence type="ECO:0000256" key="4">
    <source>
        <dbReference type="ARBA" id="ARBA00017788"/>
    </source>
</evidence>
<proteinExistence type="inferred from homology"/>
<keyword evidence="9 11" id="KW-0819">tRNA processing</keyword>
<sequence>MMTIHAKIIKTIFTNMMTTTHPPTPPSPTTPHARHAPHQNHNPKAHPPEPTPRRSPKPNLHLPPHPNNLPRRLRPARLLPSALPFYHPTVKAVAHLHDWDAISGHGTITVLVLPFPQNAEQELPVKVRRTAFHLLHLLYKHGQSSAAGYVKRVHHDRVVPQPRLQNRYAALKDKYARRLVNEWAESTDPIKHVFEDLAIAAFLIELWADMYPDDDNDQSTGDVPPRRFPGFVDIGCGNGLLVHLLNQEGYKGWGFDARSRKSWQTYRLTSPTLRLERCILLPTPSPDWNRPLPNPLPNPPPRRILPPRNIHHLQPRRPTDRLDTHPRRLNPPKRLHRHPLLQLRSRRQQFPRAAPPGRP</sequence>
<dbReference type="PANTHER" id="PTHR21210:SF0">
    <property type="entry name" value="TRNA (URACIL-O(2)-)-METHYLTRANSFERASE-RELATED"/>
    <property type="match status" value="1"/>
</dbReference>
<evidence type="ECO:0000256" key="9">
    <source>
        <dbReference type="ARBA" id="ARBA00022694"/>
    </source>
</evidence>
<dbReference type="EC" id="2.1.1.211" evidence="3 11"/>
<organism evidence="13 14">
    <name type="scientific">Ophiocordyceps camponoti-floridani</name>
    <dbReference type="NCBI Taxonomy" id="2030778"/>
    <lineage>
        <taxon>Eukaryota</taxon>
        <taxon>Fungi</taxon>
        <taxon>Dikarya</taxon>
        <taxon>Ascomycota</taxon>
        <taxon>Pezizomycotina</taxon>
        <taxon>Sordariomycetes</taxon>
        <taxon>Hypocreomycetidae</taxon>
        <taxon>Hypocreales</taxon>
        <taxon>Ophiocordycipitaceae</taxon>
        <taxon>Ophiocordyceps</taxon>
    </lineage>
</organism>
<dbReference type="AlphaFoldDB" id="A0A8H4Q2Z1"/>
<keyword evidence="7 11" id="KW-0808">Transferase</keyword>
<keyword evidence="5 11" id="KW-0963">Cytoplasm</keyword>
<dbReference type="EMBL" id="JAACLJ010000007">
    <property type="protein sequence ID" value="KAF4583116.1"/>
    <property type="molecule type" value="Genomic_DNA"/>
</dbReference>
<keyword evidence="6 11" id="KW-0489">Methyltransferase</keyword>
<evidence type="ECO:0000256" key="1">
    <source>
        <dbReference type="ARBA" id="ARBA00004496"/>
    </source>
</evidence>
<evidence type="ECO:0000256" key="10">
    <source>
        <dbReference type="ARBA" id="ARBA00047957"/>
    </source>
</evidence>
<dbReference type="Proteomes" id="UP000562929">
    <property type="component" value="Unassembled WGS sequence"/>
</dbReference>
<reference evidence="13 14" key="1">
    <citation type="journal article" date="2020" name="G3 (Bethesda)">
        <title>Genetic Underpinnings of Host Manipulation by Ophiocordyceps as Revealed by Comparative Transcriptomics.</title>
        <authorList>
            <person name="Will I."/>
            <person name="Das B."/>
            <person name="Trinh T."/>
            <person name="Brachmann A."/>
            <person name="Ohm R.A."/>
            <person name="de Bekker C."/>
        </authorList>
    </citation>
    <scope>NUCLEOTIDE SEQUENCE [LARGE SCALE GENOMIC DNA]</scope>
    <source>
        <strain evidence="13 14">EC05</strain>
    </source>
</reference>
<evidence type="ECO:0000313" key="14">
    <source>
        <dbReference type="Proteomes" id="UP000562929"/>
    </source>
</evidence>
<feature type="region of interest" description="Disordered" evidence="12">
    <location>
        <begin position="286"/>
        <end position="359"/>
    </location>
</feature>
<feature type="compositionally biased region" description="Pro residues" evidence="12">
    <location>
        <begin position="292"/>
        <end position="304"/>
    </location>
</feature>
<protein>
    <recommendedName>
        <fullName evidence="4 11">tRNA (uracil-O(2)-)-methyltransferase</fullName>
        <ecNumber evidence="3 11">2.1.1.211</ecNumber>
    </recommendedName>
</protein>
<gene>
    <name evidence="13" type="ORF">GQ602_006260</name>
</gene>
<feature type="compositionally biased region" description="Basic residues" evidence="12">
    <location>
        <begin position="327"/>
        <end position="349"/>
    </location>
</feature>
<accession>A0A8H4Q2Z1</accession>
<comment type="caution">
    <text evidence="13">The sequence shown here is derived from an EMBL/GenBank/DDBJ whole genome shotgun (WGS) entry which is preliminary data.</text>
</comment>
<dbReference type="OrthoDB" id="10047021at2759"/>
<dbReference type="GO" id="GO:0005737">
    <property type="term" value="C:cytoplasm"/>
    <property type="evidence" value="ECO:0007669"/>
    <property type="project" value="UniProtKB-SubCell"/>
</dbReference>
<evidence type="ECO:0000256" key="3">
    <source>
        <dbReference type="ARBA" id="ARBA00012795"/>
    </source>
</evidence>
<evidence type="ECO:0000256" key="2">
    <source>
        <dbReference type="ARBA" id="ARBA00009056"/>
    </source>
</evidence>
<name>A0A8H4Q2Z1_9HYPO</name>
<feature type="region of interest" description="Disordered" evidence="12">
    <location>
        <begin position="16"/>
        <end position="72"/>
    </location>
</feature>
<comment type="function">
    <text evidence="11">Adenosyl-L-methionine (AdoMet)-dependent tRNA (uracil-O(2)-)-methyltransferase.</text>
</comment>
<evidence type="ECO:0000256" key="7">
    <source>
        <dbReference type="ARBA" id="ARBA00022679"/>
    </source>
</evidence>
<comment type="subcellular location">
    <subcellularLocation>
        <location evidence="1 11">Cytoplasm</location>
    </subcellularLocation>
</comment>
<comment type="catalytic activity">
    <reaction evidence="10 11">
        <text>uridine(44) in tRNA(Ser) + S-adenosyl-L-methionine = 2'-O-methyluridine(44) in tRNA(Ser) + S-adenosyl-L-homocysteine + H(+)</text>
        <dbReference type="Rhea" id="RHEA:43100"/>
        <dbReference type="Rhea" id="RHEA-COMP:10339"/>
        <dbReference type="Rhea" id="RHEA-COMP:10340"/>
        <dbReference type="ChEBI" id="CHEBI:15378"/>
        <dbReference type="ChEBI" id="CHEBI:57856"/>
        <dbReference type="ChEBI" id="CHEBI:59789"/>
        <dbReference type="ChEBI" id="CHEBI:65315"/>
        <dbReference type="ChEBI" id="CHEBI:74478"/>
        <dbReference type="EC" id="2.1.1.211"/>
    </reaction>
</comment>
<evidence type="ECO:0000256" key="12">
    <source>
        <dbReference type="SAM" id="MobiDB-lite"/>
    </source>
</evidence>
<feature type="compositionally biased region" description="Basic and acidic residues" evidence="12">
    <location>
        <begin position="317"/>
        <end position="326"/>
    </location>
</feature>
<dbReference type="InterPro" id="IPR011671">
    <property type="entry name" value="tRNA_uracil_MeTrfase"/>
</dbReference>
<evidence type="ECO:0000313" key="13">
    <source>
        <dbReference type="EMBL" id="KAF4583116.1"/>
    </source>
</evidence>
<evidence type="ECO:0000256" key="5">
    <source>
        <dbReference type="ARBA" id="ARBA00022490"/>
    </source>
</evidence>
<evidence type="ECO:0000256" key="6">
    <source>
        <dbReference type="ARBA" id="ARBA00022603"/>
    </source>
</evidence>
<dbReference type="Pfam" id="PF07757">
    <property type="entry name" value="AdoMet_MTase"/>
    <property type="match status" value="1"/>
</dbReference>
<keyword evidence="14" id="KW-1185">Reference proteome</keyword>
<feature type="compositionally biased region" description="Basic residues" evidence="12">
    <location>
        <begin position="32"/>
        <end position="44"/>
    </location>
</feature>
<evidence type="ECO:0000256" key="11">
    <source>
        <dbReference type="RuleBase" id="RU368004"/>
    </source>
</evidence>
<keyword evidence="8 11" id="KW-0949">S-adenosyl-L-methionine</keyword>
<evidence type="ECO:0000256" key="8">
    <source>
        <dbReference type="ARBA" id="ARBA00022691"/>
    </source>
</evidence>
<dbReference type="GO" id="GO:0141101">
    <property type="term" value="F:tRNA(Ser) (uridine(44)-2'-O-)-methyltransferase activity"/>
    <property type="evidence" value="ECO:0007669"/>
    <property type="project" value="UniProtKB-EC"/>
</dbReference>